<dbReference type="AlphaFoldDB" id="A0A852U0U6"/>
<dbReference type="EMBL" id="JACCCC010000001">
    <property type="protein sequence ID" value="NYE47814.1"/>
    <property type="molecule type" value="Genomic_DNA"/>
</dbReference>
<dbReference type="Gene3D" id="1.10.490.110">
    <property type="entry name" value="Uncharacterized conserved protein DUF2267"/>
    <property type="match status" value="1"/>
</dbReference>
<dbReference type="Proteomes" id="UP000589036">
    <property type="component" value="Unassembled WGS sequence"/>
</dbReference>
<organism evidence="1 2">
    <name type="scientific">Spinactinospora alkalitolerans</name>
    <dbReference type="NCBI Taxonomy" id="687207"/>
    <lineage>
        <taxon>Bacteria</taxon>
        <taxon>Bacillati</taxon>
        <taxon>Actinomycetota</taxon>
        <taxon>Actinomycetes</taxon>
        <taxon>Streptosporangiales</taxon>
        <taxon>Nocardiopsidaceae</taxon>
        <taxon>Spinactinospora</taxon>
    </lineage>
</organism>
<dbReference type="InterPro" id="IPR018727">
    <property type="entry name" value="DUF2267"/>
</dbReference>
<keyword evidence="2" id="KW-1185">Reference proteome</keyword>
<dbReference type="Pfam" id="PF10025">
    <property type="entry name" value="DUF2267"/>
    <property type="match status" value="1"/>
</dbReference>
<accession>A0A852U0U6</accession>
<comment type="caution">
    <text evidence="1">The sequence shown here is derived from an EMBL/GenBank/DDBJ whole genome shotgun (WGS) entry which is preliminary data.</text>
</comment>
<dbReference type="InterPro" id="IPR038282">
    <property type="entry name" value="DUF2267_sf"/>
</dbReference>
<evidence type="ECO:0000313" key="1">
    <source>
        <dbReference type="EMBL" id="NYE47814.1"/>
    </source>
</evidence>
<reference evidence="1 2" key="1">
    <citation type="submission" date="2020-07" db="EMBL/GenBank/DDBJ databases">
        <title>Sequencing the genomes of 1000 actinobacteria strains.</title>
        <authorList>
            <person name="Klenk H.-P."/>
        </authorList>
    </citation>
    <scope>NUCLEOTIDE SEQUENCE [LARGE SCALE GENOMIC DNA]</scope>
    <source>
        <strain evidence="1 2">CXB654</strain>
    </source>
</reference>
<evidence type="ECO:0000313" key="2">
    <source>
        <dbReference type="Proteomes" id="UP000589036"/>
    </source>
</evidence>
<protein>
    <submittedName>
        <fullName evidence="1">Uncharacterized protein (DUF2267 family)</fullName>
    </submittedName>
</protein>
<gene>
    <name evidence="1" type="ORF">HDA32_002934</name>
</gene>
<sequence>MKHDEFIGQVQARAHLDSRGAAEAATRATLETLAERINPDLADDLAAQLPVEIGEHLRRVTSAADVIPAQRFGQDEFISRVTERAHTDDPKSAYLIRVLFEVMDEATTGGIMDRIRQSLPDDLRQLTAAGSTG</sequence>
<dbReference type="RefSeq" id="WP_179643698.1">
    <property type="nucleotide sequence ID" value="NZ_BAAAYY010000003.1"/>
</dbReference>
<name>A0A852U0U6_9ACTN</name>
<proteinExistence type="predicted"/>